<feature type="region of interest" description="Disordered" evidence="4">
    <location>
        <begin position="556"/>
        <end position="597"/>
    </location>
</feature>
<feature type="region of interest" description="Disordered" evidence="4">
    <location>
        <begin position="155"/>
        <end position="179"/>
    </location>
</feature>
<name>A0A024F967_9BASI</name>
<evidence type="ECO:0000256" key="4">
    <source>
        <dbReference type="SAM" id="MobiDB-lite"/>
    </source>
</evidence>
<dbReference type="Pfam" id="PF00982">
    <property type="entry name" value="Glyco_transf_20"/>
    <property type="match status" value="1"/>
</dbReference>
<dbReference type="SUPFAM" id="SSF56784">
    <property type="entry name" value="HAD-like"/>
    <property type="match status" value="1"/>
</dbReference>
<dbReference type="FunFam" id="3.40.50.2000:FF:000036">
    <property type="entry name" value="Alpha,alpha-trehalose-phosphate synthase subunit Tps2"/>
    <property type="match status" value="1"/>
</dbReference>
<dbReference type="NCBIfam" id="TIGR01484">
    <property type="entry name" value="HAD-SF-IIB"/>
    <property type="match status" value="1"/>
</dbReference>
<feature type="compositionally biased region" description="Polar residues" evidence="4">
    <location>
        <begin position="93"/>
        <end position="116"/>
    </location>
</feature>
<dbReference type="CDD" id="cd01627">
    <property type="entry name" value="HAD_TPP"/>
    <property type="match status" value="1"/>
</dbReference>
<feature type="region of interest" description="Disordered" evidence="4">
    <location>
        <begin position="429"/>
        <end position="467"/>
    </location>
</feature>
<evidence type="ECO:0000256" key="1">
    <source>
        <dbReference type="ARBA" id="ARBA00005409"/>
    </source>
</evidence>
<accession>A0A024F967</accession>
<organism evidence="5">
    <name type="scientific">Moniliella megachiliensis</name>
    <dbReference type="NCBI Taxonomy" id="203381"/>
    <lineage>
        <taxon>Eukaryota</taxon>
        <taxon>Fungi</taxon>
        <taxon>Dikarya</taxon>
        <taxon>Basidiomycota</taxon>
        <taxon>Ustilaginomycotina</taxon>
        <taxon>Moniliellomycetes</taxon>
        <taxon>Moniliellales</taxon>
        <taxon>Moniliellaceae</taxon>
        <taxon>Moniliella</taxon>
    </lineage>
</organism>
<dbReference type="InterPro" id="IPR001830">
    <property type="entry name" value="Glyco_trans_20"/>
</dbReference>
<reference evidence="5" key="1">
    <citation type="submission" date="2013-10" db="EMBL/GenBank/DDBJ databases">
        <title>Metabolic correlation between polyol and energy-storing carbohydrate under osmotic and oxidative stress condition in Moniliella megachiliensis.</title>
        <authorList>
            <person name="Kobayashi Y."/>
            <person name="Kasumi T."/>
        </authorList>
    </citation>
    <scope>NUCLEOTIDE SEQUENCE</scope>
    <source>
        <strain evidence="5">SN 124A</strain>
    </source>
</reference>
<dbReference type="Gene3D" id="3.30.70.1020">
    <property type="entry name" value="Trehalose-6-phosphate phosphatase related protein, domain 2"/>
    <property type="match status" value="1"/>
</dbReference>
<feature type="compositionally biased region" description="Low complexity" evidence="4">
    <location>
        <begin position="432"/>
        <end position="446"/>
    </location>
</feature>
<dbReference type="GO" id="GO:0005829">
    <property type="term" value="C:cytosol"/>
    <property type="evidence" value="ECO:0007669"/>
    <property type="project" value="TreeGrafter"/>
</dbReference>
<feature type="compositionally biased region" description="Polar residues" evidence="4">
    <location>
        <begin position="1312"/>
        <end position="1335"/>
    </location>
</feature>
<dbReference type="GO" id="GO:0005946">
    <property type="term" value="C:alpha,alpha-trehalose-phosphate synthase complex (UDP-forming)"/>
    <property type="evidence" value="ECO:0007669"/>
    <property type="project" value="TreeGrafter"/>
</dbReference>
<feature type="region of interest" description="Disordered" evidence="4">
    <location>
        <begin position="1282"/>
        <end position="1345"/>
    </location>
</feature>
<dbReference type="GO" id="GO:0005992">
    <property type="term" value="P:trehalose biosynthetic process"/>
    <property type="evidence" value="ECO:0007669"/>
    <property type="project" value="InterPro"/>
</dbReference>
<dbReference type="InterPro" id="IPR003337">
    <property type="entry name" value="Trehalose_PPase"/>
</dbReference>
<dbReference type="GO" id="GO:0004805">
    <property type="term" value="F:trehalose-phosphatase activity"/>
    <property type="evidence" value="ECO:0007669"/>
    <property type="project" value="TreeGrafter"/>
</dbReference>
<feature type="compositionally biased region" description="Polar residues" evidence="4">
    <location>
        <begin position="155"/>
        <end position="164"/>
    </location>
</feature>
<evidence type="ECO:0000256" key="3">
    <source>
        <dbReference type="SAM" id="Coils"/>
    </source>
</evidence>
<feature type="compositionally biased region" description="Polar residues" evidence="4">
    <location>
        <begin position="447"/>
        <end position="467"/>
    </location>
</feature>
<comment type="similarity">
    <text evidence="1">In the N-terminal section; belongs to the glycosyltransferase 20 family.</text>
</comment>
<dbReference type="NCBIfam" id="TIGR00685">
    <property type="entry name" value="T6PP"/>
    <property type="match status" value="1"/>
</dbReference>
<dbReference type="GO" id="GO:0003825">
    <property type="term" value="F:alpha,alpha-trehalose-phosphate synthase (UDP-forming) activity"/>
    <property type="evidence" value="ECO:0007669"/>
    <property type="project" value="TreeGrafter"/>
</dbReference>
<feature type="compositionally biased region" description="Low complexity" evidence="4">
    <location>
        <begin position="583"/>
        <end position="593"/>
    </location>
</feature>
<dbReference type="EMBL" id="AB861469">
    <property type="protein sequence ID" value="BAO72966.1"/>
    <property type="molecule type" value="mRNA"/>
</dbReference>
<feature type="coiled-coil region" evidence="3">
    <location>
        <begin position="270"/>
        <end position="310"/>
    </location>
</feature>
<keyword evidence="3" id="KW-0175">Coiled coil</keyword>
<dbReference type="Pfam" id="PF02358">
    <property type="entry name" value="Trehalose_PPase"/>
    <property type="match status" value="1"/>
</dbReference>
<gene>
    <name evidence="5" type="primary">tpp2</name>
</gene>
<dbReference type="PANTHER" id="PTHR10788:SF123">
    <property type="entry name" value="TREHALOSE-PHOSPHATASE"/>
    <property type="match status" value="1"/>
</dbReference>
<dbReference type="PANTHER" id="PTHR10788">
    <property type="entry name" value="TREHALOSE-6-PHOSPHATE SYNTHASE"/>
    <property type="match status" value="1"/>
</dbReference>
<sequence length="1424" mass="156520">MPPPHPAKSASKAQGKRAGTSLLGPGVYGEEPPLFPPAPANVAPVATGKVLPSSGSTSVPLGNPRRAAHMINPTMMPSTTTTTTKPAASSLTFTTDQGSSHASQARTTRVAPQSSLVPPVFSSMSGSGTLVPPPSPTSSEPVEGVGLVPASLGTDQESNAATTNGVDVPPTAGVVTGTVGPSATRLRRISNGSRGRQSSVDSIATATDTITHTSLDERPQFETISQIRASLAELEQAYSAQPARIPLSGRIIHVGHYIPFVIRSLAEVDYEQRQRQQEEARNNVAVLAAQARARRAAREAEERREKILADMHNKMSDPNLSAAARRDSIHQAVSRMAINGLEGQDMFSLLEENQARSKARAGRRAWMVEDAIDDDDDELDVHVDELKDRFTPIGSRRQSSYHYPNSRHGSFGATTDSFGLVAPLAPLREKGSGQAASQSSDGPSASTDPTSAPDKSTSTSAQLDHSDENFSYTSSQWVLTPRRGHTALNSGVRSLCKTHKQTFIGWPGDIVFPIKARGDTRTEPSQLTEEEKAQIEKALGELEDPSQWSSRLAHVVDAPKDSNGDGPISRVPTPKMNGADPIKPASSKSKAASETSNQSRYKVFRTVASAAKEERREELEEEEHLDGHEDYGIKYVPVWMESVVAHGFYEGYCKTVLWPLLHYLLWEDVNPVNGSTWDDSTWELYRQANQAYAERIAQEYKPGDVVIVHDYHLLLVPKMLRQLIPEAHITLFMHAPFPSSEVFRCLPKRTEILEGMLGADLACFQAFSYSRHFLSSCIRVCGFDASYNAVESKNGQVTSISYNPIGIDAAKIAKDSLSQGVKPKIEAFQRMYAGKKIIVGRDKLDVVRGVLQKLQAFKKLLDEYPEWRGQVVLIQVTAPAVHDSPALEREVSELVSQINSEYGTLSFAPVHHYHQIIDRDEYFALLSVADLALVTSVRDGMNTTSMEYVICQEQYGKKSPLVLSEFTGTASRMRTAIQVNPWNIWGVAKAINEGLTLSAEDRAYRHRHAYDQVTLHTSHTWAATLVRQLVYRLHVEETSHLTPELDLKQIQSDWIAAGNNGQNKRLIMLDYDGTLTPIVRSPENALPSPRLINTLAKLSADPRNVIFIISGRDQEFLGKHLGHLDNIGFSAEHGCFIKEPGKDQPWINIAEEFDLSWKGDVRAIFEYYTERTTGSHVEEKKCAITWHYRGADPDYGFFQAKECQAHLETMLEYNDLQLEVMVGKKNLEVRPLAINKGEIVKRLLAAHSSAEFVFCAGDDKTDEDMFRALAAVNRETTNHLAHSITDVDHSRSPSSLMVQESNEEPHPESNPDLNQSILDSQGKTQVSESVASSVQGDEASPTDLDEEVAPHPWEAAMAIAATSRGSTSHHTGPTSPLLNTDTNLHPFSLYTVTVGPATKKTIGQWHVEQPENVIDVLTEFAAVE</sequence>
<feature type="region of interest" description="Disordered" evidence="4">
    <location>
        <begin position="93"/>
        <end position="118"/>
    </location>
</feature>
<proteinExistence type="evidence at transcript level"/>
<dbReference type="Gene3D" id="3.40.50.1000">
    <property type="entry name" value="HAD superfamily/HAD-like"/>
    <property type="match status" value="1"/>
</dbReference>
<dbReference type="FunFam" id="3.30.70.1020:FF:000002">
    <property type="entry name" value="Trehalose-6-phosphate synthase 2"/>
    <property type="match status" value="1"/>
</dbReference>
<dbReference type="Gene3D" id="3.40.50.2000">
    <property type="entry name" value="Glycogen Phosphorylase B"/>
    <property type="match status" value="3"/>
</dbReference>
<evidence type="ECO:0000256" key="2">
    <source>
        <dbReference type="ARBA" id="ARBA00006330"/>
    </source>
</evidence>
<evidence type="ECO:0000313" key="5">
    <source>
        <dbReference type="EMBL" id="BAO72966.1"/>
    </source>
</evidence>
<protein>
    <submittedName>
        <fullName evidence="5">Trehalose-6-phosphate phosphatase2</fullName>
    </submittedName>
</protein>
<dbReference type="SUPFAM" id="SSF53756">
    <property type="entry name" value="UDP-Glycosyltransferase/glycogen phosphorylase"/>
    <property type="match status" value="1"/>
</dbReference>
<dbReference type="InterPro" id="IPR023214">
    <property type="entry name" value="HAD_sf"/>
</dbReference>
<feature type="region of interest" description="Disordered" evidence="4">
    <location>
        <begin position="1"/>
        <end position="69"/>
    </location>
</feature>
<dbReference type="InterPro" id="IPR036412">
    <property type="entry name" value="HAD-like_sf"/>
</dbReference>
<dbReference type="InterPro" id="IPR006379">
    <property type="entry name" value="HAD-SF_hydro_IIB"/>
</dbReference>
<feature type="compositionally biased region" description="Low complexity" evidence="4">
    <location>
        <begin position="165"/>
        <end position="179"/>
    </location>
</feature>
<comment type="similarity">
    <text evidence="2">In the C-terminal section; belongs to the trehalose phosphatase family.</text>
</comment>
<dbReference type="CDD" id="cd03788">
    <property type="entry name" value="GT20_TPS"/>
    <property type="match status" value="1"/>
</dbReference>